<evidence type="ECO:0000313" key="1">
    <source>
        <dbReference type="EMBL" id="KNB50807.1"/>
    </source>
</evidence>
<keyword evidence="2" id="KW-1185">Reference proteome</keyword>
<gene>
    <name evidence="1" type="ORF">AC230_20425</name>
</gene>
<name>A0A0K9XDT2_9ACTN</name>
<dbReference type="STRING" id="1678637.AC230_20425"/>
<protein>
    <submittedName>
        <fullName evidence="1">Uncharacterized protein</fullName>
    </submittedName>
</protein>
<dbReference type="PATRIC" id="fig|1678637.3.peg.4373"/>
<evidence type="ECO:0000313" key="2">
    <source>
        <dbReference type="Proteomes" id="UP000037288"/>
    </source>
</evidence>
<sequence length="359" mass="40387">MPTAELIPYVERSFTALVTVAIAEATMRVPSSTRRLLRRREWHLDWLDALKYAEGELQVSVERMLCTGDARATRNEYRLRRVRSTLTAAHRVAADFRRRAHNSGLLRSPMRDACHTARNWLSKAHADEFAKLLAEERAAHGLPPLEEPAARDVYDSIELAYRRGWIEAPLTPGVRGLLRAPARAVRDAAADDARRPEGREPALLHPLLLRRWDQALRELARITFPLAGAGSPCALGPLPPAAAALPHGELFRLLNARRFMAAVLQRRVECGHRTRHVAAAAGRVGREDPRCVAEAEARDRAGCRLAELYAEEYAWIRGRLAPYEYRPGLLDRELLDVEARAAVKRRVTEALADGSWRVR</sequence>
<dbReference type="EMBL" id="LFXA01000013">
    <property type="protein sequence ID" value="KNB50807.1"/>
    <property type="molecule type" value="Genomic_DNA"/>
</dbReference>
<comment type="caution">
    <text evidence="1">The sequence shown here is derived from an EMBL/GenBank/DDBJ whole genome shotgun (WGS) entry which is preliminary data.</text>
</comment>
<organism evidence="1 2">
    <name type="scientific">Streptomyces caatingaensis</name>
    <dbReference type="NCBI Taxonomy" id="1678637"/>
    <lineage>
        <taxon>Bacteria</taxon>
        <taxon>Bacillati</taxon>
        <taxon>Actinomycetota</taxon>
        <taxon>Actinomycetes</taxon>
        <taxon>Kitasatosporales</taxon>
        <taxon>Streptomycetaceae</taxon>
        <taxon>Streptomyces</taxon>
    </lineage>
</organism>
<reference evidence="2" key="1">
    <citation type="submission" date="2015-07" db="EMBL/GenBank/DDBJ databases">
        <title>Draft genome sequence of Streptomyces sp. CMAA 1322, a bacterium isolated from Caatinga biome, from dry forest semiarid of Brazil.</title>
        <authorList>
            <person name="Santos S.N."/>
            <person name="Gacesa R."/>
            <person name="Taketani R.G."/>
            <person name="Long P.F."/>
            <person name="Melo I.S."/>
        </authorList>
    </citation>
    <scope>NUCLEOTIDE SEQUENCE [LARGE SCALE GENOMIC DNA]</scope>
    <source>
        <strain evidence="2">CMAA 1322</strain>
    </source>
</reference>
<dbReference type="Proteomes" id="UP000037288">
    <property type="component" value="Unassembled WGS sequence"/>
</dbReference>
<accession>A0A0K9XDT2</accession>
<proteinExistence type="predicted"/>
<dbReference type="AlphaFoldDB" id="A0A0K9XDT2"/>